<accession>A0A803PCR4</accession>
<dbReference type="OMA" id="IANCEIA"/>
<reference evidence="1" key="1">
    <citation type="submission" date="2018-11" db="EMBL/GenBank/DDBJ databases">
        <authorList>
            <person name="Grassa J C."/>
        </authorList>
    </citation>
    <scope>NUCLEOTIDE SEQUENCE [LARGE SCALE GENOMIC DNA]</scope>
</reference>
<dbReference type="Proteomes" id="UP000596661">
    <property type="component" value="Chromosome 4"/>
</dbReference>
<dbReference type="AlphaFoldDB" id="A0A803PCR4"/>
<evidence type="ECO:0008006" key="3">
    <source>
        <dbReference type="Google" id="ProtNLM"/>
    </source>
</evidence>
<dbReference type="PANTHER" id="PTHR35317">
    <property type="entry name" value="OS04G0629600 PROTEIN"/>
    <property type="match status" value="1"/>
</dbReference>
<dbReference type="PANTHER" id="PTHR35317:SF23">
    <property type="entry name" value="OS04G0629600 PROTEIN"/>
    <property type="match status" value="1"/>
</dbReference>
<protein>
    <recommendedName>
        <fullName evidence="3">Gag-pol polyprotein</fullName>
    </recommendedName>
</protein>
<dbReference type="Pfam" id="PF14223">
    <property type="entry name" value="Retrotran_gag_2"/>
    <property type="match status" value="1"/>
</dbReference>
<name>A0A803PCR4_CANSA</name>
<organism evidence="1 2">
    <name type="scientific">Cannabis sativa</name>
    <name type="common">Hemp</name>
    <name type="synonym">Marijuana</name>
    <dbReference type="NCBI Taxonomy" id="3483"/>
    <lineage>
        <taxon>Eukaryota</taxon>
        <taxon>Viridiplantae</taxon>
        <taxon>Streptophyta</taxon>
        <taxon>Embryophyta</taxon>
        <taxon>Tracheophyta</taxon>
        <taxon>Spermatophyta</taxon>
        <taxon>Magnoliopsida</taxon>
        <taxon>eudicotyledons</taxon>
        <taxon>Gunneridae</taxon>
        <taxon>Pentapetalae</taxon>
        <taxon>rosids</taxon>
        <taxon>fabids</taxon>
        <taxon>Rosales</taxon>
        <taxon>Cannabaceae</taxon>
        <taxon>Cannabis</taxon>
    </lineage>
</organism>
<dbReference type="EnsemblPlants" id="evm.model.04.1361">
    <property type="protein sequence ID" value="cds.evm.model.04.1361"/>
    <property type="gene ID" value="evm.TU.04.1361"/>
</dbReference>
<dbReference type="Gramene" id="evm.model.04.1361">
    <property type="protein sequence ID" value="cds.evm.model.04.1361"/>
    <property type="gene ID" value="evm.TU.04.1361"/>
</dbReference>
<evidence type="ECO:0000313" key="2">
    <source>
        <dbReference type="Proteomes" id="UP000596661"/>
    </source>
</evidence>
<dbReference type="EMBL" id="UZAU01000387">
    <property type="status" value="NOT_ANNOTATED_CDS"/>
    <property type="molecule type" value="Genomic_DNA"/>
</dbReference>
<evidence type="ECO:0000313" key="1">
    <source>
        <dbReference type="EnsemblPlants" id="cds.evm.model.04.1361"/>
    </source>
</evidence>
<proteinExistence type="predicted"/>
<keyword evidence="2" id="KW-1185">Reference proteome</keyword>
<sequence>MEMFREGGSTWRPLMLKGANYPYRKTKMRAFLRAVDEIVWVAIEEGWFRPTMMENEMVIPKPMSRWTTDEMERANFNSKALHALFNAVSTNQLKVIANCEIAKEAWEKLKIKNEGTNAVKKSRLRALAKAFENLIMEENETVIEFHAMLCDISNESYALRKTYSNSKLVQKVLGVLLRRFMSKVTSIEEIRNIEAECANTLKKNNALVCSDNEEEKNSTASESTNEDKQVLVFMVQSCLSIEYGDECSFHYIRSRQRG</sequence>
<reference evidence="1" key="2">
    <citation type="submission" date="2021-03" db="UniProtKB">
        <authorList>
            <consortium name="EnsemblPlants"/>
        </authorList>
    </citation>
    <scope>IDENTIFICATION</scope>
</reference>